<dbReference type="InterPro" id="IPR036412">
    <property type="entry name" value="HAD-like_sf"/>
</dbReference>
<comment type="catalytic activity">
    <reaction evidence="1">
        <text>2-phosphoglycolate + H2O = glycolate + phosphate</text>
        <dbReference type="Rhea" id="RHEA:14369"/>
        <dbReference type="ChEBI" id="CHEBI:15377"/>
        <dbReference type="ChEBI" id="CHEBI:29805"/>
        <dbReference type="ChEBI" id="CHEBI:43474"/>
        <dbReference type="ChEBI" id="CHEBI:58033"/>
        <dbReference type="EC" id="3.1.3.18"/>
    </reaction>
</comment>
<sequence>MHYRVLSFDLDGTLVDTAEEIALSANRALADVGLPPQPLARIERCIGHGARQMMLRLLAELFLEQPSWVERVRVEQVLARLEHHYADCAGTCVRPYPGALATLAQLNEHGVRVACLTNKEERFARRVLEAAGLSQALALLVGGDSLPQRKPSPQPLRHLIQRLGGEPYQAAHVGDSAVDVQTARAAGVAAWAVPWGYNGGEPVTLAQPDRLFESLPAVAAHVLAGHRVHVATCPVV</sequence>
<dbReference type="AlphaFoldDB" id="A0A221KBG8"/>
<dbReference type="SFLD" id="SFLDG01135">
    <property type="entry name" value="C1.5.6:_HAD__Beta-PGM__Phospha"/>
    <property type="match status" value="1"/>
</dbReference>
<dbReference type="GO" id="GO:0046872">
    <property type="term" value="F:metal ion binding"/>
    <property type="evidence" value="ECO:0007669"/>
    <property type="project" value="UniProtKB-KW"/>
</dbReference>
<evidence type="ECO:0000313" key="12">
    <source>
        <dbReference type="Proteomes" id="UP000199729"/>
    </source>
</evidence>
<dbReference type="NCBIfam" id="TIGR01449">
    <property type="entry name" value="PGP_bact"/>
    <property type="match status" value="1"/>
</dbReference>
<dbReference type="PANTHER" id="PTHR43434">
    <property type="entry name" value="PHOSPHOGLYCOLATE PHOSPHATASE"/>
    <property type="match status" value="1"/>
</dbReference>
<dbReference type="SFLD" id="SFLDS00003">
    <property type="entry name" value="Haloacid_Dehalogenase"/>
    <property type="match status" value="1"/>
</dbReference>
<dbReference type="InterPro" id="IPR050155">
    <property type="entry name" value="HAD-like_hydrolase_sf"/>
</dbReference>
<organism evidence="11 12">
    <name type="scientific">Vitreoscilla filiformis</name>
    <dbReference type="NCBI Taxonomy" id="63"/>
    <lineage>
        <taxon>Bacteria</taxon>
        <taxon>Pseudomonadati</taxon>
        <taxon>Pseudomonadota</taxon>
        <taxon>Betaproteobacteria</taxon>
        <taxon>Neisseriales</taxon>
        <taxon>Neisseriaceae</taxon>
        <taxon>Vitreoscilla</taxon>
    </lineage>
</organism>
<evidence type="ECO:0000256" key="8">
    <source>
        <dbReference type="ARBA" id="ARBA00022842"/>
    </source>
</evidence>
<keyword evidence="6" id="KW-0479">Metal-binding</keyword>
<dbReference type="SUPFAM" id="SSF56784">
    <property type="entry name" value="HAD-like"/>
    <property type="match status" value="1"/>
</dbReference>
<dbReference type="Pfam" id="PF13419">
    <property type="entry name" value="HAD_2"/>
    <property type="match status" value="1"/>
</dbReference>
<dbReference type="PANTHER" id="PTHR43434:SF1">
    <property type="entry name" value="PHOSPHOGLYCOLATE PHOSPHATASE"/>
    <property type="match status" value="1"/>
</dbReference>
<dbReference type="EC" id="3.1.3.18" evidence="5"/>
<keyword evidence="12" id="KW-1185">Reference proteome</keyword>
<dbReference type="InterPro" id="IPR023214">
    <property type="entry name" value="HAD_sf"/>
</dbReference>
<dbReference type="RefSeq" id="WP_089415750.1">
    <property type="nucleotide sequence ID" value="NZ_CP022423.1"/>
</dbReference>
<evidence type="ECO:0000256" key="6">
    <source>
        <dbReference type="ARBA" id="ARBA00022723"/>
    </source>
</evidence>
<dbReference type="InterPro" id="IPR037512">
    <property type="entry name" value="PGPase_prok"/>
</dbReference>
<dbReference type="InterPro" id="IPR023198">
    <property type="entry name" value="PGP-like_dom2"/>
</dbReference>
<evidence type="ECO:0000256" key="1">
    <source>
        <dbReference type="ARBA" id="ARBA00000830"/>
    </source>
</evidence>
<dbReference type="Gene3D" id="3.40.50.1000">
    <property type="entry name" value="HAD superfamily/HAD-like"/>
    <property type="match status" value="1"/>
</dbReference>
<evidence type="ECO:0000313" key="11">
    <source>
        <dbReference type="EMBL" id="ASM76381.1"/>
    </source>
</evidence>
<dbReference type="OrthoDB" id="9807630at2"/>
<dbReference type="NCBIfam" id="TIGR01549">
    <property type="entry name" value="HAD-SF-IA-v1"/>
    <property type="match status" value="1"/>
</dbReference>
<gene>
    <name evidence="11" type="ORF">VITFI_CDS0602</name>
</gene>
<proteinExistence type="inferred from homology"/>
<comment type="function">
    <text evidence="10">Specifically catalyzes the dephosphorylation of 2-phosphoglycolate. Is involved in the dissimilation of the intracellular 2-phosphoglycolate formed during the DNA repair of 3'-phosphoglycolate ends, a major class of DNA lesions induced by oxidative stress.</text>
</comment>
<comment type="similarity">
    <text evidence="4">Belongs to the HAD-like hydrolase superfamily. CbbY/CbbZ/Gph/YieH family.</text>
</comment>
<evidence type="ECO:0000256" key="4">
    <source>
        <dbReference type="ARBA" id="ARBA00006171"/>
    </source>
</evidence>
<dbReference type="GO" id="GO:0005975">
    <property type="term" value="P:carbohydrate metabolic process"/>
    <property type="evidence" value="ECO:0007669"/>
    <property type="project" value="InterPro"/>
</dbReference>
<evidence type="ECO:0000256" key="3">
    <source>
        <dbReference type="ARBA" id="ARBA00004818"/>
    </source>
</evidence>
<evidence type="ECO:0000256" key="9">
    <source>
        <dbReference type="ARBA" id="ARBA00023277"/>
    </source>
</evidence>
<evidence type="ECO:0000256" key="2">
    <source>
        <dbReference type="ARBA" id="ARBA00001946"/>
    </source>
</evidence>
<dbReference type="SFLD" id="SFLDG01129">
    <property type="entry name" value="C1.5:_HAD__Beta-PGM__Phosphata"/>
    <property type="match status" value="1"/>
</dbReference>
<name>A0A221KBG8_VITFI</name>
<evidence type="ECO:0000256" key="10">
    <source>
        <dbReference type="ARBA" id="ARBA00059247"/>
    </source>
</evidence>
<evidence type="ECO:0000256" key="5">
    <source>
        <dbReference type="ARBA" id="ARBA00013078"/>
    </source>
</evidence>
<accession>A0A221KBG8</accession>
<dbReference type="Proteomes" id="UP000199729">
    <property type="component" value="Chromosome"/>
</dbReference>
<dbReference type="GO" id="GO:0006281">
    <property type="term" value="P:DNA repair"/>
    <property type="evidence" value="ECO:0007669"/>
    <property type="project" value="TreeGrafter"/>
</dbReference>
<dbReference type="InterPro" id="IPR041492">
    <property type="entry name" value="HAD_2"/>
</dbReference>
<keyword evidence="9" id="KW-0119">Carbohydrate metabolism</keyword>
<comment type="cofactor">
    <cofactor evidence="2">
        <name>Mg(2+)</name>
        <dbReference type="ChEBI" id="CHEBI:18420"/>
    </cofactor>
</comment>
<dbReference type="KEGG" id="vff:VITFI_CDS0602"/>
<evidence type="ECO:0000256" key="7">
    <source>
        <dbReference type="ARBA" id="ARBA00022801"/>
    </source>
</evidence>
<reference evidence="11 12" key="1">
    <citation type="submission" date="2017-07" db="EMBL/GenBank/DDBJ databases">
        <title>Complete Genome Sequence of the cosmetic ferment Vitreoscilla filiformis (ATCC15551).</title>
        <authorList>
            <person name="Contreras S."/>
            <person name="Sagory-Zalkind P."/>
            <person name="Blanquart H."/>
            <person name="Iltis A."/>
            <person name="Morand S.C."/>
        </authorList>
    </citation>
    <scope>NUCLEOTIDE SEQUENCE [LARGE SCALE GENOMIC DNA]</scope>
    <source>
        <strain evidence="11 12">ATCC 15551</strain>
    </source>
</reference>
<keyword evidence="7" id="KW-0378">Hydrolase</keyword>
<comment type="pathway">
    <text evidence="3">Organic acid metabolism; glycolate biosynthesis; glycolate from 2-phosphoglycolate: step 1/1.</text>
</comment>
<dbReference type="Gene3D" id="1.10.150.240">
    <property type="entry name" value="Putative phosphatase, domain 2"/>
    <property type="match status" value="1"/>
</dbReference>
<dbReference type="FunFam" id="3.40.50.1000:FF:000022">
    <property type="entry name" value="Phosphoglycolate phosphatase"/>
    <property type="match status" value="1"/>
</dbReference>
<keyword evidence="8" id="KW-0460">Magnesium</keyword>
<dbReference type="EMBL" id="CP022423">
    <property type="protein sequence ID" value="ASM76381.1"/>
    <property type="molecule type" value="Genomic_DNA"/>
</dbReference>
<dbReference type="InterPro" id="IPR006439">
    <property type="entry name" value="HAD-SF_hydro_IA"/>
</dbReference>
<dbReference type="GO" id="GO:0008967">
    <property type="term" value="F:phosphoglycolate phosphatase activity"/>
    <property type="evidence" value="ECO:0007669"/>
    <property type="project" value="UniProtKB-EC"/>
</dbReference>
<dbReference type="GO" id="GO:0005829">
    <property type="term" value="C:cytosol"/>
    <property type="evidence" value="ECO:0007669"/>
    <property type="project" value="TreeGrafter"/>
</dbReference>
<protein>
    <recommendedName>
        <fullName evidence="5">phosphoglycolate phosphatase</fullName>
        <ecNumber evidence="5">3.1.3.18</ecNumber>
    </recommendedName>
</protein>